<evidence type="ECO:0000256" key="1">
    <source>
        <dbReference type="SAM" id="MobiDB-lite"/>
    </source>
</evidence>
<organism evidence="2 3">
    <name type="scientific">Lucilia cuprina</name>
    <name type="common">Green bottle fly</name>
    <name type="synonym">Australian sheep blowfly</name>
    <dbReference type="NCBI Taxonomy" id="7375"/>
    <lineage>
        <taxon>Eukaryota</taxon>
        <taxon>Metazoa</taxon>
        <taxon>Ecdysozoa</taxon>
        <taxon>Arthropoda</taxon>
        <taxon>Hexapoda</taxon>
        <taxon>Insecta</taxon>
        <taxon>Pterygota</taxon>
        <taxon>Neoptera</taxon>
        <taxon>Endopterygota</taxon>
        <taxon>Diptera</taxon>
        <taxon>Brachycera</taxon>
        <taxon>Muscomorpha</taxon>
        <taxon>Oestroidea</taxon>
        <taxon>Calliphoridae</taxon>
        <taxon>Luciliinae</taxon>
        <taxon>Lucilia</taxon>
    </lineage>
</organism>
<gene>
    <name evidence="2" type="ORF">FF38_06505</name>
</gene>
<dbReference type="EMBL" id="JRES01000902">
    <property type="protein sequence ID" value="KNC27450.1"/>
    <property type="molecule type" value="Genomic_DNA"/>
</dbReference>
<dbReference type="AlphaFoldDB" id="A0A0L0C596"/>
<protein>
    <submittedName>
        <fullName evidence="2">Uncharacterized protein</fullName>
    </submittedName>
</protein>
<sequence>MKNETKNITKNDILNEFYKLCQNASLNSLFEKTAKSLEITPIHFGKDNCTDDPNNIQVFTKSSTKKCLSNAVLVDNGVSEISNSEVPSTPIEIINAIEINNGKVPSTPKKFSAEDKELSKDPTPTSQKCLSSAYVEAILTKKSLKNLENPNIYREVIKENFHDYSDNMEEICVHCGTKIDENSYRCTDCSRPACSGCYGFHYAAKTNNTAHKCIFCKQ</sequence>
<evidence type="ECO:0000313" key="3">
    <source>
        <dbReference type="Proteomes" id="UP000037069"/>
    </source>
</evidence>
<dbReference type="InterPro" id="IPR011011">
    <property type="entry name" value="Znf_FYVE_PHD"/>
</dbReference>
<feature type="compositionally biased region" description="Basic and acidic residues" evidence="1">
    <location>
        <begin position="111"/>
        <end position="120"/>
    </location>
</feature>
<reference evidence="2 3" key="1">
    <citation type="journal article" date="2015" name="Nat. Commun.">
        <title>Lucilia cuprina genome unlocks parasitic fly biology to underpin future interventions.</title>
        <authorList>
            <person name="Anstead C.A."/>
            <person name="Korhonen P.K."/>
            <person name="Young N.D."/>
            <person name="Hall R.S."/>
            <person name="Jex A.R."/>
            <person name="Murali S.C."/>
            <person name="Hughes D.S."/>
            <person name="Lee S.F."/>
            <person name="Perry T."/>
            <person name="Stroehlein A.J."/>
            <person name="Ansell B.R."/>
            <person name="Breugelmans B."/>
            <person name="Hofmann A."/>
            <person name="Qu J."/>
            <person name="Dugan S."/>
            <person name="Lee S.L."/>
            <person name="Chao H."/>
            <person name="Dinh H."/>
            <person name="Han Y."/>
            <person name="Doddapaneni H.V."/>
            <person name="Worley K.C."/>
            <person name="Muzny D.M."/>
            <person name="Ioannidis P."/>
            <person name="Waterhouse R.M."/>
            <person name="Zdobnov E.M."/>
            <person name="James P.J."/>
            <person name="Bagnall N.H."/>
            <person name="Kotze A.C."/>
            <person name="Gibbs R.A."/>
            <person name="Richards S."/>
            <person name="Batterham P."/>
            <person name="Gasser R.B."/>
        </authorList>
    </citation>
    <scope>NUCLEOTIDE SEQUENCE [LARGE SCALE GENOMIC DNA]</scope>
    <source>
        <strain evidence="2 3">LS</strain>
        <tissue evidence="2">Full body</tissue>
    </source>
</reference>
<keyword evidence="3" id="KW-1185">Reference proteome</keyword>
<accession>A0A0L0C596</accession>
<dbReference type="Proteomes" id="UP000037069">
    <property type="component" value="Unassembled WGS sequence"/>
</dbReference>
<name>A0A0L0C596_LUCCU</name>
<feature type="region of interest" description="Disordered" evidence="1">
    <location>
        <begin position="105"/>
        <end position="125"/>
    </location>
</feature>
<dbReference type="SUPFAM" id="SSF57903">
    <property type="entry name" value="FYVE/PHD zinc finger"/>
    <property type="match status" value="1"/>
</dbReference>
<proteinExistence type="predicted"/>
<comment type="caution">
    <text evidence="2">The sequence shown here is derived from an EMBL/GenBank/DDBJ whole genome shotgun (WGS) entry which is preliminary data.</text>
</comment>
<evidence type="ECO:0000313" key="2">
    <source>
        <dbReference type="EMBL" id="KNC27450.1"/>
    </source>
</evidence>